<dbReference type="SFLD" id="SFLDS00003">
    <property type="entry name" value="Haloacid_Dehalogenase"/>
    <property type="match status" value="1"/>
</dbReference>
<keyword evidence="1" id="KW-0378">Hydrolase</keyword>
<dbReference type="AlphaFoldDB" id="A0A327KDX0"/>
<accession>A0A327KDX0</accession>
<dbReference type="InterPro" id="IPR023214">
    <property type="entry name" value="HAD_sf"/>
</dbReference>
<dbReference type="EMBL" id="NPEU01000198">
    <property type="protein sequence ID" value="RAI36989.1"/>
    <property type="molecule type" value="Genomic_DNA"/>
</dbReference>
<dbReference type="Proteomes" id="UP000248863">
    <property type="component" value="Unassembled WGS sequence"/>
</dbReference>
<evidence type="ECO:0000313" key="1">
    <source>
        <dbReference type="EMBL" id="RAI36989.1"/>
    </source>
</evidence>
<evidence type="ECO:0000313" key="2">
    <source>
        <dbReference type="Proteomes" id="UP000248863"/>
    </source>
</evidence>
<protein>
    <submittedName>
        <fullName evidence="1">HAD family hydrolase</fullName>
    </submittedName>
</protein>
<dbReference type="Pfam" id="PF13419">
    <property type="entry name" value="HAD_2"/>
    <property type="match status" value="1"/>
</dbReference>
<dbReference type="Gene3D" id="3.40.50.1000">
    <property type="entry name" value="HAD superfamily/HAD-like"/>
    <property type="match status" value="1"/>
</dbReference>
<dbReference type="GO" id="GO:0006281">
    <property type="term" value="P:DNA repair"/>
    <property type="evidence" value="ECO:0007669"/>
    <property type="project" value="TreeGrafter"/>
</dbReference>
<dbReference type="InterPro" id="IPR023198">
    <property type="entry name" value="PGP-like_dom2"/>
</dbReference>
<sequence length="208" mass="22715">MRYQLIIFDIDGTLLDSFPWFLSVLNDVADRYGFRRTAPDEVTSMRNAGTAEILDRLAVPRWKLPMIIRHMRALKAAQLDRIPLFPGVDETLAALQARGATLAIVSSDVEANVRRSLGPANVARISHFACGASLFGKAKKFRDVVRRAGVAPDAALAIGDEGRDIEAARAAGLACAAVAWGYADVKALRAKTPDLVLERFEEILERLG</sequence>
<comment type="caution">
    <text evidence="1">The sequence shown here is derived from an EMBL/GenBank/DDBJ whole genome shotgun (WGS) entry which is preliminary data.</text>
</comment>
<name>A0A327KDX0_9BRAD</name>
<dbReference type="InterPro" id="IPR050155">
    <property type="entry name" value="HAD-like_hydrolase_sf"/>
</dbReference>
<dbReference type="Gene3D" id="1.10.150.240">
    <property type="entry name" value="Putative phosphatase, domain 2"/>
    <property type="match status" value="1"/>
</dbReference>
<dbReference type="SFLD" id="SFLDG01129">
    <property type="entry name" value="C1.5:_HAD__Beta-PGM__Phosphata"/>
    <property type="match status" value="1"/>
</dbReference>
<dbReference type="GO" id="GO:0005829">
    <property type="term" value="C:cytosol"/>
    <property type="evidence" value="ECO:0007669"/>
    <property type="project" value="TreeGrafter"/>
</dbReference>
<proteinExistence type="predicted"/>
<dbReference type="RefSeq" id="WP_111358277.1">
    <property type="nucleotide sequence ID" value="NZ_NHSK01000102.1"/>
</dbReference>
<keyword evidence="2" id="KW-1185">Reference proteome</keyword>
<dbReference type="PANTHER" id="PTHR43434:SF13">
    <property type="entry name" value="PHOSPHOGLYCOLATE PHOSPHATASE"/>
    <property type="match status" value="1"/>
</dbReference>
<reference evidence="1 2" key="1">
    <citation type="submission" date="2017-07" db="EMBL/GenBank/DDBJ databases">
        <title>Draft Genome Sequences of Select Purple Nonsulfur Bacteria.</title>
        <authorList>
            <person name="Lasarre B."/>
            <person name="Mckinlay J.B."/>
        </authorList>
    </citation>
    <scope>NUCLEOTIDE SEQUENCE [LARGE SCALE GENOMIC DNA]</scope>
    <source>
        <strain evidence="1 2">DSM 11907</strain>
    </source>
</reference>
<dbReference type="GO" id="GO:0008967">
    <property type="term" value="F:phosphoglycolate phosphatase activity"/>
    <property type="evidence" value="ECO:0007669"/>
    <property type="project" value="TreeGrafter"/>
</dbReference>
<dbReference type="OrthoDB" id="9793014at2"/>
<gene>
    <name evidence="1" type="ORF">CH338_16730</name>
</gene>
<organism evidence="1 2">
    <name type="scientific">Rhodoplanes elegans</name>
    <dbReference type="NCBI Taxonomy" id="29408"/>
    <lineage>
        <taxon>Bacteria</taxon>
        <taxon>Pseudomonadati</taxon>
        <taxon>Pseudomonadota</taxon>
        <taxon>Alphaproteobacteria</taxon>
        <taxon>Hyphomicrobiales</taxon>
        <taxon>Nitrobacteraceae</taxon>
        <taxon>Rhodoplanes</taxon>
    </lineage>
</organism>
<dbReference type="InterPro" id="IPR041492">
    <property type="entry name" value="HAD_2"/>
</dbReference>
<dbReference type="InterPro" id="IPR036412">
    <property type="entry name" value="HAD-like_sf"/>
</dbReference>
<dbReference type="PANTHER" id="PTHR43434">
    <property type="entry name" value="PHOSPHOGLYCOLATE PHOSPHATASE"/>
    <property type="match status" value="1"/>
</dbReference>
<dbReference type="SUPFAM" id="SSF56784">
    <property type="entry name" value="HAD-like"/>
    <property type="match status" value="1"/>
</dbReference>